<gene>
    <name evidence="7" type="ORF">CKF58_06375</name>
</gene>
<proteinExistence type="inferred from homology"/>
<evidence type="ECO:0000256" key="6">
    <source>
        <dbReference type="ARBA" id="ARBA00047942"/>
    </source>
</evidence>
<evidence type="ECO:0000313" key="8">
    <source>
        <dbReference type="Proteomes" id="UP000265916"/>
    </source>
</evidence>
<dbReference type="EMBL" id="NRJG01000120">
    <property type="protein sequence ID" value="RIY36008.1"/>
    <property type="molecule type" value="Genomic_DNA"/>
</dbReference>
<reference evidence="7 8" key="1">
    <citation type="submission" date="2017-08" db="EMBL/GenBank/DDBJ databases">
        <title>Reclassification of Bisgaard taxon 37 and 44.</title>
        <authorList>
            <person name="Christensen H."/>
        </authorList>
    </citation>
    <scope>NUCLEOTIDE SEQUENCE [LARGE SCALE GENOMIC DNA]</scope>
    <source>
        <strain evidence="7 8">111</strain>
    </source>
</reference>
<comment type="catalytic activity">
    <reaction evidence="6">
        <text>a 2'-deoxyadenosine in DNA + S-adenosyl-L-methionine = an N(6)-methyl-2'-deoxyadenosine in DNA + S-adenosyl-L-homocysteine + H(+)</text>
        <dbReference type="Rhea" id="RHEA:15197"/>
        <dbReference type="Rhea" id="RHEA-COMP:12418"/>
        <dbReference type="Rhea" id="RHEA-COMP:12419"/>
        <dbReference type="ChEBI" id="CHEBI:15378"/>
        <dbReference type="ChEBI" id="CHEBI:57856"/>
        <dbReference type="ChEBI" id="CHEBI:59789"/>
        <dbReference type="ChEBI" id="CHEBI:90615"/>
        <dbReference type="ChEBI" id="CHEBI:90616"/>
        <dbReference type="EC" id="2.1.1.72"/>
    </reaction>
</comment>
<keyword evidence="5" id="KW-0949">S-adenosyl-L-methionine</keyword>
<dbReference type="Gene3D" id="1.10.1020.10">
    <property type="entry name" value="Adenine-specific Methyltransferase, Domain 2"/>
    <property type="match status" value="1"/>
</dbReference>
<keyword evidence="8" id="KW-1185">Reference proteome</keyword>
<dbReference type="Proteomes" id="UP000265916">
    <property type="component" value="Unassembled WGS sequence"/>
</dbReference>
<dbReference type="Gene3D" id="3.40.50.150">
    <property type="entry name" value="Vaccinia Virus protein VP39"/>
    <property type="match status" value="1"/>
</dbReference>
<keyword evidence="3" id="KW-0489">Methyltransferase</keyword>
<protein>
    <recommendedName>
        <fullName evidence="2">site-specific DNA-methyltransferase (adenine-specific)</fullName>
        <ecNumber evidence="2">2.1.1.72</ecNumber>
    </recommendedName>
</protein>
<evidence type="ECO:0000256" key="3">
    <source>
        <dbReference type="ARBA" id="ARBA00022603"/>
    </source>
</evidence>
<dbReference type="InterPro" id="IPR023095">
    <property type="entry name" value="Ade_MeTrfase_dom_2"/>
</dbReference>
<evidence type="ECO:0000256" key="4">
    <source>
        <dbReference type="ARBA" id="ARBA00022679"/>
    </source>
</evidence>
<evidence type="ECO:0000313" key="7">
    <source>
        <dbReference type="EMBL" id="RIY36008.1"/>
    </source>
</evidence>
<name>A0A3A1YFP5_9GAMM</name>
<dbReference type="Pfam" id="PF02086">
    <property type="entry name" value="MethyltransfD12"/>
    <property type="match status" value="1"/>
</dbReference>
<comment type="caution">
    <text evidence="7">The sequence shown here is derived from an EMBL/GenBank/DDBJ whole genome shotgun (WGS) entry which is preliminary data.</text>
</comment>
<dbReference type="InterPro" id="IPR012327">
    <property type="entry name" value="MeTrfase_D12"/>
</dbReference>
<dbReference type="GO" id="GO:0009007">
    <property type="term" value="F:site-specific DNA-methyltransferase (adenine-specific) activity"/>
    <property type="evidence" value="ECO:0007669"/>
    <property type="project" value="InterPro"/>
</dbReference>
<comment type="similarity">
    <text evidence="1">Belongs to the N(4)/N(6)-methyltransferase family.</text>
</comment>
<accession>A0A3A1YFP5</accession>
<dbReference type="SUPFAM" id="SSF53335">
    <property type="entry name" value="S-adenosyl-L-methionine-dependent methyltransferases"/>
    <property type="match status" value="1"/>
</dbReference>
<keyword evidence="4" id="KW-0808">Transferase</keyword>
<dbReference type="InterPro" id="IPR029063">
    <property type="entry name" value="SAM-dependent_MTases_sf"/>
</dbReference>
<sequence>MYKKAPIPFPGQKRNFINEVIAFLTSAIKNETGAGYVILDVFGGSGLLSHVAKSTFPQARVVFNDYDNARESINRLPVAIKNWEVINTICCKYYTTDYLKKIKRGDRILRNASLANEIRDWITNTPYLELHIPFINLWLCFGGTTASNKEELLKNLKGESVCFNLPLKPPENVGNTYLDGLEIVCLDFKPLLDSYANVENVIYILDPPYLFTTPNKHKLSHKQSFSIPDYIELLMRLKAPYMLMSSDESESNTLMDLLALNQCPNWKSLINYTVVEREKGAGGKMKRKEYIYTKFV</sequence>
<dbReference type="AlphaFoldDB" id="A0A3A1YFP5"/>
<evidence type="ECO:0000256" key="2">
    <source>
        <dbReference type="ARBA" id="ARBA00011900"/>
    </source>
</evidence>
<evidence type="ECO:0000256" key="1">
    <source>
        <dbReference type="ARBA" id="ARBA00006594"/>
    </source>
</evidence>
<organism evidence="7 8">
    <name type="scientific">Psittacicella hinzii</name>
    <dbReference type="NCBI Taxonomy" id="2028575"/>
    <lineage>
        <taxon>Bacteria</taxon>
        <taxon>Pseudomonadati</taxon>
        <taxon>Pseudomonadota</taxon>
        <taxon>Gammaproteobacteria</taxon>
        <taxon>Pasteurellales</taxon>
        <taxon>Psittacicellaceae</taxon>
        <taxon>Psittacicella</taxon>
    </lineage>
</organism>
<dbReference type="EC" id="2.1.1.72" evidence="2"/>
<evidence type="ECO:0000256" key="5">
    <source>
        <dbReference type="ARBA" id="ARBA00022691"/>
    </source>
</evidence>